<dbReference type="AlphaFoldDB" id="A0A2S6CW38"/>
<gene>
    <name evidence="1" type="ORF">CUN59_07185</name>
</gene>
<name>A0A2S6CW38_9CYAN</name>
<reference evidence="1 2" key="1">
    <citation type="submission" date="2018-02" db="EMBL/GenBank/DDBJ databases">
        <title>Discovery of a pederin family compound in a non-symbiotic bloom-forming cyanobacterium.</title>
        <authorList>
            <person name="Kust A."/>
            <person name="Mares J."/>
            <person name="Jokela J."/>
            <person name="Urajova P."/>
            <person name="Hajek J."/>
            <person name="Saurav K."/>
            <person name="Voracova K."/>
            <person name="Fewer D.P."/>
            <person name="Haapaniemi E."/>
            <person name="Permi P."/>
            <person name="Rehakova K."/>
            <person name="Sivonen K."/>
            <person name="Hrouzek P."/>
        </authorList>
    </citation>
    <scope>NUCLEOTIDE SEQUENCE [LARGE SCALE GENOMIC DNA]</scope>
    <source>
        <strain evidence="1 2">CHARLIE-1</strain>
    </source>
</reference>
<comment type="caution">
    <text evidence="1">The sequence shown here is derived from an EMBL/GenBank/DDBJ whole genome shotgun (WGS) entry which is preliminary data.</text>
</comment>
<protein>
    <submittedName>
        <fullName evidence="1">Uncharacterized protein</fullName>
    </submittedName>
</protein>
<evidence type="ECO:0000313" key="1">
    <source>
        <dbReference type="EMBL" id="PPJ63993.1"/>
    </source>
</evidence>
<evidence type="ECO:0000313" key="2">
    <source>
        <dbReference type="Proteomes" id="UP000239589"/>
    </source>
</evidence>
<accession>A0A2S6CW38</accession>
<organism evidence="1 2">
    <name type="scientific">Cuspidothrix issatschenkoi CHARLIE-1</name>
    <dbReference type="NCBI Taxonomy" id="2052836"/>
    <lineage>
        <taxon>Bacteria</taxon>
        <taxon>Bacillati</taxon>
        <taxon>Cyanobacteriota</taxon>
        <taxon>Cyanophyceae</taxon>
        <taxon>Nostocales</taxon>
        <taxon>Aphanizomenonaceae</taxon>
        <taxon>Cuspidothrix</taxon>
    </lineage>
</organism>
<sequence length="68" mass="7836">MGKIKWFFGLDLVPFGKQAKTQSTAKTSKIFSSVLKSYQPYIWARHTSNLNTSIAKTQKFVKPPDKEW</sequence>
<dbReference type="EMBL" id="PGEM01000042">
    <property type="protein sequence ID" value="PPJ63993.1"/>
    <property type="molecule type" value="Genomic_DNA"/>
</dbReference>
<proteinExistence type="predicted"/>
<dbReference type="Proteomes" id="UP000239589">
    <property type="component" value="Unassembled WGS sequence"/>
</dbReference>
<keyword evidence="2" id="KW-1185">Reference proteome</keyword>